<reference evidence="1" key="1">
    <citation type="submission" date="2022-08" db="EMBL/GenBank/DDBJ databases">
        <authorList>
            <person name="Gutierrez-Valencia J."/>
        </authorList>
    </citation>
    <scope>NUCLEOTIDE SEQUENCE</scope>
</reference>
<name>A0AAV0R0Q7_9ROSI</name>
<dbReference type="AlphaFoldDB" id="A0AAV0R0Q7"/>
<proteinExistence type="predicted"/>
<gene>
    <name evidence="1" type="ORF">LITE_LOCUS45908</name>
</gene>
<organism evidence="1 2">
    <name type="scientific">Linum tenue</name>
    <dbReference type="NCBI Taxonomy" id="586396"/>
    <lineage>
        <taxon>Eukaryota</taxon>
        <taxon>Viridiplantae</taxon>
        <taxon>Streptophyta</taxon>
        <taxon>Embryophyta</taxon>
        <taxon>Tracheophyta</taxon>
        <taxon>Spermatophyta</taxon>
        <taxon>Magnoliopsida</taxon>
        <taxon>eudicotyledons</taxon>
        <taxon>Gunneridae</taxon>
        <taxon>Pentapetalae</taxon>
        <taxon>rosids</taxon>
        <taxon>fabids</taxon>
        <taxon>Malpighiales</taxon>
        <taxon>Linaceae</taxon>
        <taxon>Linum</taxon>
    </lineage>
</organism>
<accession>A0AAV0R0Q7</accession>
<evidence type="ECO:0000313" key="2">
    <source>
        <dbReference type="Proteomes" id="UP001154282"/>
    </source>
</evidence>
<evidence type="ECO:0000313" key="1">
    <source>
        <dbReference type="EMBL" id="CAI0551312.1"/>
    </source>
</evidence>
<comment type="caution">
    <text evidence="1">The sequence shown here is derived from an EMBL/GenBank/DDBJ whole genome shotgun (WGS) entry which is preliminary data.</text>
</comment>
<protein>
    <submittedName>
        <fullName evidence="1">Uncharacterized protein</fullName>
    </submittedName>
</protein>
<keyword evidence="2" id="KW-1185">Reference proteome</keyword>
<dbReference type="EMBL" id="CAMGYJ010000010">
    <property type="protein sequence ID" value="CAI0551312.1"/>
    <property type="molecule type" value="Genomic_DNA"/>
</dbReference>
<dbReference type="Proteomes" id="UP001154282">
    <property type="component" value="Unassembled WGS sequence"/>
</dbReference>
<sequence>MTSTLRSSIASTSSWGGEYPCNSSAPFMATLWTRIRAASLFIHRRRRLCELSLSESQFLILSFEQPPPQSLCSSSSPLSSRRLRVSVPHPLL</sequence>